<comment type="caution">
    <text evidence="14">The sequence shown here is derived from an EMBL/GenBank/DDBJ whole genome shotgun (WGS) entry which is preliminary data.</text>
</comment>
<protein>
    <recommendedName>
        <fullName evidence="9">NOL1/NOP2/Sun domain family member 4</fullName>
    </recommendedName>
</protein>
<dbReference type="AlphaFoldDB" id="A0AAD4R0S8"/>
<keyword evidence="3 11" id="KW-0489">Methyltransferase</keyword>
<feature type="compositionally biased region" description="Acidic residues" evidence="12">
    <location>
        <begin position="149"/>
        <end position="179"/>
    </location>
</feature>
<evidence type="ECO:0000256" key="2">
    <source>
        <dbReference type="ARBA" id="ARBA00022552"/>
    </source>
</evidence>
<evidence type="ECO:0000256" key="12">
    <source>
        <dbReference type="SAM" id="MobiDB-lite"/>
    </source>
</evidence>
<feature type="region of interest" description="Disordered" evidence="12">
    <location>
        <begin position="134"/>
        <end position="198"/>
    </location>
</feature>
<dbReference type="Pfam" id="PF01189">
    <property type="entry name" value="Methyltr_RsmB-F"/>
    <property type="match status" value="1"/>
</dbReference>
<dbReference type="Proteomes" id="UP001201812">
    <property type="component" value="Unassembled WGS sequence"/>
</dbReference>
<dbReference type="InterPro" id="IPR023267">
    <property type="entry name" value="RCMT"/>
</dbReference>
<feature type="binding site" evidence="11">
    <location>
        <position position="360"/>
    </location>
    <ligand>
        <name>S-adenosyl-L-methionine</name>
        <dbReference type="ChEBI" id="CHEBI:59789"/>
    </ligand>
</feature>
<gene>
    <name evidence="14" type="ORF">DdX_15649</name>
</gene>
<dbReference type="GO" id="GO:0005762">
    <property type="term" value="C:mitochondrial large ribosomal subunit"/>
    <property type="evidence" value="ECO:0007669"/>
    <property type="project" value="TreeGrafter"/>
</dbReference>
<dbReference type="PANTHER" id="PTHR22808">
    <property type="entry name" value="NCL1 YEAST -RELATED NOL1/NOP2/FMU SUN DOMAIN-CONTAINING"/>
    <property type="match status" value="1"/>
</dbReference>
<dbReference type="PRINTS" id="PR02008">
    <property type="entry name" value="RCMTFAMILY"/>
</dbReference>
<dbReference type="InterPro" id="IPR049560">
    <property type="entry name" value="MeTrfase_RsmB-F_NOP2_cat"/>
</dbReference>
<dbReference type="GO" id="GO:0031167">
    <property type="term" value="P:rRNA methylation"/>
    <property type="evidence" value="ECO:0007669"/>
    <property type="project" value="TreeGrafter"/>
</dbReference>
<evidence type="ECO:0000256" key="7">
    <source>
        <dbReference type="ARBA" id="ARBA00022946"/>
    </source>
</evidence>
<evidence type="ECO:0000256" key="8">
    <source>
        <dbReference type="ARBA" id="ARBA00023128"/>
    </source>
</evidence>
<evidence type="ECO:0000256" key="11">
    <source>
        <dbReference type="PROSITE-ProRule" id="PRU01023"/>
    </source>
</evidence>
<evidence type="ECO:0000256" key="10">
    <source>
        <dbReference type="ARBA" id="ARBA00049302"/>
    </source>
</evidence>
<evidence type="ECO:0000259" key="13">
    <source>
        <dbReference type="PROSITE" id="PS51686"/>
    </source>
</evidence>
<keyword evidence="6 11" id="KW-0694">RNA-binding</keyword>
<keyword evidence="2" id="KW-0698">rRNA processing</keyword>
<keyword evidence="7" id="KW-0809">Transit peptide</keyword>
<accession>A0AAD4R0S8</accession>
<feature type="binding site" evidence="11">
    <location>
        <begin position="304"/>
        <end position="310"/>
    </location>
    <ligand>
        <name>S-adenosyl-L-methionine</name>
        <dbReference type="ChEBI" id="CHEBI:59789"/>
    </ligand>
</feature>
<name>A0AAD4R0S8_9BILA</name>
<evidence type="ECO:0000256" key="3">
    <source>
        <dbReference type="ARBA" id="ARBA00022603"/>
    </source>
</evidence>
<feature type="active site" description="Nucleophile" evidence="11">
    <location>
        <position position="435"/>
    </location>
</feature>
<sequence length="513" mass="57530">MLSRLGALRESSESLVAMGCSQLSGSVLQKKLDSRSKAVEFVPVRCGAPRFKPNMAKTRPLKSPTMLALDHFDFYYAPLFDKRWPSVRLGLLTPNKFVAIVNRFSKDFEASQKVLRNIGTVDIMESIRKTAQESKFTPKQGVLGSEASSSEEEIDEPENVDDEIYEVEEDGTREENEDDLSSRTEAGLSEFRQPTEDYSYHDMKRTKQNETPEALNAKRLVRDSQFKVLGVEGMSADELQMHDHIIEYPEDLCLRMYERSSLSSYPTPMKDEWGMSSWWLLDGASILPVLALDLRETDSVLDMCAAPGGKSMLIAQTRKFSNLVCNDEKLHRLGQLRRALAMYIPNDCEEANKVVIKKKDAGSIEGWDELEVYDKVLVDAPCSNDRLSTALDSTDNMFAAINTAQRLDLPQIQIRLLVNALRSVKVGGSVVYSTCTLSPNQNEAVVENAVALANTYFGIQCVEQSLQRLKINFSSTGMFFFAANRACKRGILAVPNVLGNFGPMYVCKLKRTR</sequence>
<organism evidence="14 15">
    <name type="scientific">Ditylenchus destructor</name>
    <dbReference type="NCBI Taxonomy" id="166010"/>
    <lineage>
        <taxon>Eukaryota</taxon>
        <taxon>Metazoa</taxon>
        <taxon>Ecdysozoa</taxon>
        <taxon>Nematoda</taxon>
        <taxon>Chromadorea</taxon>
        <taxon>Rhabditida</taxon>
        <taxon>Tylenchina</taxon>
        <taxon>Tylenchomorpha</taxon>
        <taxon>Sphaerularioidea</taxon>
        <taxon>Anguinidae</taxon>
        <taxon>Anguininae</taxon>
        <taxon>Ditylenchus</taxon>
    </lineage>
</organism>
<feature type="binding site" evidence="11">
    <location>
        <position position="379"/>
    </location>
    <ligand>
        <name>S-adenosyl-L-methionine</name>
        <dbReference type="ChEBI" id="CHEBI:59789"/>
    </ligand>
</feature>
<comment type="similarity">
    <text evidence="11">Belongs to the class I-like SAM-binding methyltransferase superfamily. RsmB/NOP family.</text>
</comment>
<evidence type="ECO:0000256" key="6">
    <source>
        <dbReference type="ARBA" id="ARBA00022884"/>
    </source>
</evidence>
<reference evidence="14" key="1">
    <citation type="submission" date="2022-01" db="EMBL/GenBank/DDBJ databases">
        <title>Genome Sequence Resource for Two Populations of Ditylenchus destructor, the Migratory Endoparasitic Phytonematode.</title>
        <authorList>
            <person name="Zhang H."/>
            <person name="Lin R."/>
            <person name="Xie B."/>
        </authorList>
    </citation>
    <scope>NUCLEOTIDE SEQUENCE</scope>
    <source>
        <strain evidence="14">BazhouSP</strain>
    </source>
</reference>
<dbReference type="PROSITE" id="PS51686">
    <property type="entry name" value="SAM_MT_RSMB_NOP"/>
    <property type="match status" value="1"/>
</dbReference>
<dbReference type="InterPro" id="IPR001678">
    <property type="entry name" value="MeTrfase_RsmB-F_NOP2_dom"/>
</dbReference>
<keyword evidence="4 11" id="KW-0808">Transferase</keyword>
<keyword evidence="8" id="KW-0496">Mitochondrion</keyword>
<feature type="domain" description="SAM-dependent MTase RsmB/NOP-type" evidence="13">
    <location>
        <begin position="201"/>
        <end position="512"/>
    </location>
</feature>
<evidence type="ECO:0000256" key="4">
    <source>
        <dbReference type="ARBA" id="ARBA00022679"/>
    </source>
</evidence>
<evidence type="ECO:0000256" key="1">
    <source>
        <dbReference type="ARBA" id="ARBA00004173"/>
    </source>
</evidence>
<dbReference type="FunFam" id="3.40.50.150:FF:000055">
    <property type="entry name" value="5-methylcytosine rRNA methyltransferase NSUN4"/>
    <property type="match status" value="1"/>
</dbReference>
<comment type="subcellular location">
    <subcellularLocation>
        <location evidence="1">Mitochondrion</location>
    </subcellularLocation>
</comment>
<comment type="catalytic activity">
    <reaction evidence="10">
        <text>a cytidine in rRNA + S-adenosyl-L-methionine = a 5-methylcytidine in rRNA + S-adenosyl-L-homocysteine + H(+)</text>
        <dbReference type="Rhea" id="RHEA:61484"/>
        <dbReference type="Rhea" id="RHEA-COMP:15836"/>
        <dbReference type="Rhea" id="RHEA-COMP:15837"/>
        <dbReference type="ChEBI" id="CHEBI:15378"/>
        <dbReference type="ChEBI" id="CHEBI:57856"/>
        <dbReference type="ChEBI" id="CHEBI:59789"/>
        <dbReference type="ChEBI" id="CHEBI:74483"/>
        <dbReference type="ChEBI" id="CHEBI:82748"/>
    </reaction>
</comment>
<dbReference type="InterPro" id="IPR029063">
    <property type="entry name" value="SAM-dependent_MTases_sf"/>
</dbReference>
<evidence type="ECO:0000256" key="9">
    <source>
        <dbReference type="ARBA" id="ARBA00042050"/>
    </source>
</evidence>
<evidence type="ECO:0000313" key="14">
    <source>
        <dbReference type="EMBL" id="KAI1702135.1"/>
    </source>
</evidence>
<evidence type="ECO:0000256" key="5">
    <source>
        <dbReference type="ARBA" id="ARBA00022691"/>
    </source>
</evidence>
<dbReference type="GO" id="GO:0008173">
    <property type="term" value="F:RNA methyltransferase activity"/>
    <property type="evidence" value="ECO:0007669"/>
    <property type="project" value="InterPro"/>
</dbReference>
<evidence type="ECO:0000313" key="15">
    <source>
        <dbReference type="Proteomes" id="UP001201812"/>
    </source>
</evidence>
<dbReference type="GO" id="GO:0003723">
    <property type="term" value="F:RNA binding"/>
    <property type="evidence" value="ECO:0007669"/>
    <property type="project" value="UniProtKB-UniRule"/>
</dbReference>
<keyword evidence="15" id="KW-1185">Reference proteome</keyword>
<dbReference type="PANTHER" id="PTHR22808:SF3">
    <property type="entry name" value="5-METHYLCYTOSINE RRNA METHYLTRANSFERASE NSUN4"/>
    <property type="match status" value="1"/>
</dbReference>
<proteinExistence type="inferred from homology"/>
<dbReference type="Gene3D" id="6.20.240.40">
    <property type="match status" value="1"/>
</dbReference>
<feature type="binding site" evidence="11">
    <location>
        <position position="327"/>
    </location>
    <ligand>
        <name>S-adenosyl-L-methionine</name>
        <dbReference type="ChEBI" id="CHEBI:59789"/>
    </ligand>
</feature>
<dbReference type="Gene3D" id="3.40.50.150">
    <property type="entry name" value="Vaccinia Virus protein VP39"/>
    <property type="match status" value="1"/>
</dbReference>
<keyword evidence="5 11" id="KW-0949">S-adenosyl-L-methionine</keyword>
<dbReference type="SUPFAM" id="SSF53335">
    <property type="entry name" value="S-adenosyl-L-methionine-dependent methyltransferases"/>
    <property type="match status" value="1"/>
</dbReference>
<dbReference type="EMBL" id="JAKKPZ010000104">
    <property type="protein sequence ID" value="KAI1702135.1"/>
    <property type="molecule type" value="Genomic_DNA"/>
</dbReference>